<dbReference type="OrthoDB" id="9154876at2"/>
<organism evidence="4 5">
    <name type="scientific">Ottowia oryzae</name>
    <dbReference type="NCBI Taxonomy" id="2109914"/>
    <lineage>
        <taxon>Bacteria</taxon>
        <taxon>Pseudomonadati</taxon>
        <taxon>Pseudomonadota</taxon>
        <taxon>Betaproteobacteria</taxon>
        <taxon>Burkholderiales</taxon>
        <taxon>Comamonadaceae</taxon>
        <taxon>Ottowia</taxon>
    </lineage>
</organism>
<feature type="region of interest" description="Disordered" evidence="1">
    <location>
        <begin position="85"/>
        <end position="122"/>
    </location>
</feature>
<feature type="transmembrane region" description="Helical" evidence="2">
    <location>
        <begin position="31"/>
        <end position="50"/>
    </location>
</feature>
<gene>
    <name evidence="4" type="ORF">C6570_01800</name>
</gene>
<name>A0A2S0MBD2_9BURK</name>
<evidence type="ECO:0000313" key="4">
    <source>
        <dbReference type="EMBL" id="AVO33126.1"/>
    </source>
</evidence>
<reference evidence="4 5" key="1">
    <citation type="submission" date="2018-03" db="EMBL/GenBank/DDBJ databases">
        <title>Genome sequencing of Ottowia sp.</title>
        <authorList>
            <person name="Kim S.-J."/>
            <person name="Heo J."/>
            <person name="Kwon S.-W."/>
        </authorList>
    </citation>
    <scope>NUCLEOTIDE SEQUENCE [LARGE SCALE GENOMIC DNA]</scope>
    <source>
        <strain evidence="4 5">KADR8-3</strain>
    </source>
</reference>
<feature type="domain" description="LiaI-LiaF-like transmembrane region" evidence="3">
    <location>
        <begin position="3"/>
        <end position="44"/>
    </location>
</feature>
<dbReference type="AlphaFoldDB" id="A0A2S0MBD2"/>
<dbReference type="RefSeq" id="WP_106701517.1">
    <property type="nucleotide sequence ID" value="NZ_CP027666.1"/>
</dbReference>
<evidence type="ECO:0000313" key="5">
    <source>
        <dbReference type="Proteomes" id="UP000239709"/>
    </source>
</evidence>
<accession>A0A2S0MBD2</accession>
<dbReference type="Pfam" id="PF18917">
    <property type="entry name" value="LiaI-LiaF-like_TM1"/>
    <property type="match status" value="1"/>
</dbReference>
<feature type="compositionally biased region" description="Low complexity" evidence="1">
    <location>
        <begin position="106"/>
        <end position="116"/>
    </location>
</feature>
<evidence type="ECO:0000259" key="3">
    <source>
        <dbReference type="Pfam" id="PF18917"/>
    </source>
</evidence>
<keyword evidence="2" id="KW-0812">Transmembrane</keyword>
<dbReference type="EMBL" id="CP027666">
    <property type="protein sequence ID" value="AVO33126.1"/>
    <property type="molecule type" value="Genomic_DNA"/>
</dbReference>
<sequence>MRIFPFALIAIGVVGVLKHFGWIDPEFMRLFWPLLLIAVGLAMLIAGPRWRAQARERMHERWEHRMHRRFGAGWNSLSEEERERFRAGMNQWHGRGRDHRAGGPGSEAPATPSEPTAPRDPR</sequence>
<protein>
    <recommendedName>
        <fullName evidence="3">LiaI-LiaF-like transmembrane region domain-containing protein</fullName>
    </recommendedName>
</protein>
<keyword evidence="2" id="KW-1133">Transmembrane helix</keyword>
<dbReference type="KEGG" id="otk:C6570_01800"/>
<keyword evidence="5" id="KW-1185">Reference proteome</keyword>
<dbReference type="InterPro" id="IPR043726">
    <property type="entry name" value="LiaI-LiaF-like_TM1"/>
</dbReference>
<keyword evidence="2" id="KW-0472">Membrane</keyword>
<dbReference type="Proteomes" id="UP000239709">
    <property type="component" value="Chromosome"/>
</dbReference>
<evidence type="ECO:0000256" key="2">
    <source>
        <dbReference type="SAM" id="Phobius"/>
    </source>
</evidence>
<evidence type="ECO:0000256" key="1">
    <source>
        <dbReference type="SAM" id="MobiDB-lite"/>
    </source>
</evidence>
<proteinExistence type="predicted"/>